<feature type="transmembrane region" description="Helical" evidence="7">
    <location>
        <begin position="351"/>
        <end position="374"/>
    </location>
</feature>
<evidence type="ECO:0000256" key="4">
    <source>
        <dbReference type="ARBA" id="ARBA00022692"/>
    </source>
</evidence>
<dbReference type="AlphaFoldDB" id="A0A9W8P5T9"/>
<dbReference type="InterPro" id="IPR051788">
    <property type="entry name" value="MFS_Transporter"/>
</dbReference>
<keyword evidence="4 7" id="KW-0812">Transmembrane</keyword>
<feature type="transmembrane region" description="Helical" evidence="7">
    <location>
        <begin position="320"/>
        <end position="339"/>
    </location>
</feature>
<name>A0A9W8P5T9_9AGAR</name>
<keyword evidence="9" id="KW-1185">Reference proteome</keyword>
<evidence type="ECO:0000313" key="9">
    <source>
        <dbReference type="Proteomes" id="UP001142393"/>
    </source>
</evidence>
<organism evidence="8 9">
    <name type="scientific">Lentinula detonsa</name>
    <dbReference type="NCBI Taxonomy" id="2804962"/>
    <lineage>
        <taxon>Eukaryota</taxon>
        <taxon>Fungi</taxon>
        <taxon>Dikarya</taxon>
        <taxon>Basidiomycota</taxon>
        <taxon>Agaricomycotina</taxon>
        <taxon>Agaricomycetes</taxon>
        <taxon>Agaricomycetidae</taxon>
        <taxon>Agaricales</taxon>
        <taxon>Marasmiineae</taxon>
        <taxon>Omphalotaceae</taxon>
        <taxon>Lentinula</taxon>
    </lineage>
</organism>
<evidence type="ECO:0000256" key="5">
    <source>
        <dbReference type="ARBA" id="ARBA00022989"/>
    </source>
</evidence>
<dbReference type="Pfam" id="PF07690">
    <property type="entry name" value="MFS_1"/>
    <property type="match status" value="1"/>
</dbReference>
<evidence type="ECO:0000256" key="7">
    <source>
        <dbReference type="SAM" id="Phobius"/>
    </source>
</evidence>
<feature type="transmembrane region" description="Helical" evidence="7">
    <location>
        <begin position="443"/>
        <end position="462"/>
    </location>
</feature>
<evidence type="ECO:0000313" key="8">
    <source>
        <dbReference type="EMBL" id="KAJ3747378.1"/>
    </source>
</evidence>
<evidence type="ECO:0000256" key="1">
    <source>
        <dbReference type="ARBA" id="ARBA00004127"/>
    </source>
</evidence>
<protein>
    <submittedName>
        <fullName evidence="8">MFS general substrate transporter</fullName>
    </submittedName>
</protein>
<keyword evidence="6 7" id="KW-0472">Membrane</keyword>
<feature type="transmembrane region" description="Helical" evidence="7">
    <location>
        <begin position="408"/>
        <end position="431"/>
    </location>
</feature>
<feature type="transmembrane region" description="Helical" evidence="7">
    <location>
        <begin position="96"/>
        <end position="120"/>
    </location>
</feature>
<dbReference type="EMBL" id="JANVFU010000003">
    <property type="protein sequence ID" value="KAJ3747378.1"/>
    <property type="molecule type" value="Genomic_DNA"/>
</dbReference>
<dbReference type="Proteomes" id="UP001142393">
    <property type="component" value="Unassembled WGS sequence"/>
</dbReference>
<accession>A0A9W8P5T9</accession>
<dbReference type="SUPFAM" id="SSF103473">
    <property type="entry name" value="MFS general substrate transporter"/>
    <property type="match status" value="1"/>
</dbReference>
<feature type="transmembrane region" description="Helical" evidence="7">
    <location>
        <begin position="199"/>
        <end position="219"/>
    </location>
</feature>
<keyword evidence="3" id="KW-0813">Transport</keyword>
<feature type="transmembrane region" description="Helical" evidence="7">
    <location>
        <begin position="380"/>
        <end position="396"/>
    </location>
</feature>
<comment type="caution">
    <text evidence="8">The sequence shown here is derived from an EMBL/GenBank/DDBJ whole genome shotgun (WGS) entry which is preliminary data.</text>
</comment>
<dbReference type="FunFam" id="1.20.1250.20:FF:000286">
    <property type="entry name" value="MFS efflux transporter"/>
    <property type="match status" value="1"/>
</dbReference>
<comment type="similarity">
    <text evidence="2">Belongs to the major facilitator superfamily.</text>
</comment>
<reference evidence="8 9" key="1">
    <citation type="journal article" date="2023" name="Proc. Natl. Acad. Sci. U.S.A.">
        <title>A global phylogenomic analysis of the shiitake genus Lentinula.</title>
        <authorList>
            <person name="Sierra-Patev S."/>
            <person name="Min B."/>
            <person name="Naranjo-Ortiz M."/>
            <person name="Looney B."/>
            <person name="Konkel Z."/>
            <person name="Slot J.C."/>
            <person name="Sakamoto Y."/>
            <person name="Steenwyk J.L."/>
            <person name="Rokas A."/>
            <person name="Carro J."/>
            <person name="Camarero S."/>
            <person name="Ferreira P."/>
            <person name="Molpeceres G."/>
            <person name="Ruiz-Duenas F.J."/>
            <person name="Serrano A."/>
            <person name="Henrissat B."/>
            <person name="Drula E."/>
            <person name="Hughes K.W."/>
            <person name="Mata J.L."/>
            <person name="Ishikawa N.K."/>
            <person name="Vargas-Isla R."/>
            <person name="Ushijima S."/>
            <person name="Smith C.A."/>
            <person name="Donoghue J."/>
            <person name="Ahrendt S."/>
            <person name="Andreopoulos W."/>
            <person name="He G."/>
            <person name="LaButti K."/>
            <person name="Lipzen A."/>
            <person name="Ng V."/>
            <person name="Riley R."/>
            <person name="Sandor L."/>
            <person name="Barry K."/>
            <person name="Martinez A.T."/>
            <person name="Xiao Y."/>
            <person name="Gibbons J.G."/>
            <person name="Terashima K."/>
            <person name="Grigoriev I.V."/>
            <person name="Hibbett D."/>
        </authorList>
    </citation>
    <scope>NUCLEOTIDE SEQUENCE [LARGE SCALE GENOMIC DNA]</scope>
    <source>
        <strain evidence="8 9">TFB7810</strain>
    </source>
</reference>
<dbReference type="PANTHER" id="PTHR23514">
    <property type="entry name" value="BYPASS OF STOP CODON PROTEIN 6"/>
    <property type="match status" value="1"/>
</dbReference>
<proteinExistence type="inferred from homology"/>
<feature type="transmembrane region" description="Helical" evidence="7">
    <location>
        <begin position="285"/>
        <end position="308"/>
    </location>
</feature>
<dbReference type="PANTHER" id="PTHR23514:SF3">
    <property type="entry name" value="BYPASS OF STOP CODON PROTEIN 6"/>
    <property type="match status" value="1"/>
</dbReference>
<dbReference type="GO" id="GO:0022857">
    <property type="term" value="F:transmembrane transporter activity"/>
    <property type="evidence" value="ECO:0007669"/>
    <property type="project" value="InterPro"/>
</dbReference>
<keyword evidence="5 7" id="KW-1133">Transmembrane helix</keyword>
<feature type="transmembrane region" description="Helical" evidence="7">
    <location>
        <begin position="225"/>
        <end position="247"/>
    </location>
</feature>
<evidence type="ECO:0000256" key="2">
    <source>
        <dbReference type="ARBA" id="ARBA00008335"/>
    </source>
</evidence>
<dbReference type="InterPro" id="IPR011701">
    <property type="entry name" value="MFS"/>
</dbReference>
<evidence type="ECO:0000256" key="6">
    <source>
        <dbReference type="ARBA" id="ARBA00023136"/>
    </source>
</evidence>
<dbReference type="GO" id="GO:0016020">
    <property type="term" value="C:membrane"/>
    <property type="evidence" value="ECO:0007669"/>
    <property type="project" value="TreeGrafter"/>
</dbReference>
<dbReference type="Gene3D" id="1.20.1250.20">
    <property type="entry name" value="MFS general substrate transporter like domains"/>
    <property type="match status" value="2"/>
</dbReference>
<comment type="subcellular location">
    <subcellularLocation>
        <location evidence="1">Endomembrane system</location>
        <topology evidence="1">Multi-pass membrane protein</topology>
    </subcellularLocation>
</comment>
<sequence>MELHVITSTKATNASTQTLSHLNRVIDSEIDTPKDIPITENAQQGGDKREEERAQYRSREYIQLAALYWCMFLAGWNDGSTGPLLPKIQEVYNVGYIIVSLIFVFACVGFISGACLNVPLSEKLGFGKTMMIGNEIVLHNRLSPGSFLQQTAYALQAPQLPFPVFVMTYTINGIGLALQDAQSNGFVASLKDHAETKMGLLHASYGAGALCAPLVATQFSQMKHWSFYYLVSLSVATINTIVQIAVFRFKTQDDCLAQIGQEPGEKGTSEHSHFRQIMSLKTVHLLAVFILVYVGVEVTVGGWIVTFIQTVRGGGSRSGYISAGFFGGLMIGRIALLWVNQKIGERRVLYIYSALAIGHVHPSNLLEVVIWLVPSLIGDGVAIAIVGMLLGPMYPITMNHTGRVLPRWLLTGSIGWIAGFGQAGSAVFPFMTGALASKFGIKSLQPLLVSMMVSMTILWALVPGSPRKSD</sequence>
<dbReference type="InterPro" id="IPR036259">
    <property type="entry name" value="MFS_trans_sf"/>
</dbReference>
<gene>
    <name evidence="8" type="ORF">DFH05DRAFT_1391998</name>
</gene>
<evidence type="ECO:0000256" key="3">
    <source>
        <dbReference type="ARBA" id="ARBA00022448"/>
    </source>
</evidence>
<dbReference type="GO" id="GO:0012505">
    <property type="term" value="C:endomembrane system"/>
    <property type="evidence" value="ECO:0007669"/>
    <property type="project" value="UniProtKB-SubCell"/>
</dbReference>